<dbReference type="EMBL" id="RDFA01000005">
    <property type="protein sequence ID" value="RXK47849.1"/>
    <property type="molecule type" value="Genomic_DNA"/>
</dbReference>
<dbReference type="NCBIfam" id="NF011990">
    <property type="entry name" value="PRK15446.2-6"/>
    <property type="match status" value="1"/>
</dbReference>
<evidence type="ECO:0000313" key="2">
    <source>
        <dbReference type="EMBL" id="RXK47849.1"/>
    </source>
</evidence>
<keyword evidence="3" id="KW-1185">Reference proteome</keyword>
<dbReference type="InterPro" id="IPR051781">
    <property type="entry name" value="Metallo-dep_Hydrolase"/>
</dbReference>
<dbReference type="GO" id="GO:0016810">
    <property type="term" value="F:hydrolase activity, acting on carbon-nitrogen (but not peptide) bonds"/>
    <property type="evidence" value="ECO:0007669"/>
    <property type="project" value="InterPro"/>
</dbReference>
<dbReference type="InterPro" id="IPR012696">
    <property type="entry name" value="PhnM"/>
</dbReference>
<evidence type="ECO:0000259" key="1">
    <source>
        <dbReference type="Pfam" id="PF01979"/>
    </source>
</evidence>
<dbReference type="Gene3D" id="2.30.40.10">
    <property type="entry name" value="Urease, subunit C, domain 1"/>
    <property type="match status" value="1"/>
</dbReference>
<dbReference type="EC" id="3.6.1.63" evidence="2"/>
<reference evidence="2 3" key="1">
    <citation type="submission" date="2019-01" db="EMBL/GenBank/DDBJ databases">
        <title>Halorientalis sp. F13-25 a new haloarchaeum isolated from hypersaline water.</title>
        <authorList>
            <person name="Ana D.-V."/>
            <person name="Cristina S.-P."/>
            <person name="Antonio V."/>
        </authorList>
    </citation>
    <scope>NUCLEOTIDE SEQUENCE [LARGE SCALE GENOMIC DNA]</scope>
    <source>
        <strain evidence="2 3">F13-25</strain>
    </source>
</reference>
<keyword evidence="2" id="KW-0378">Hydrolase</keyword>
<dbReference type="InterPro" id="IPR011059">
    <property type="entry name" value="Metal-dep_hydrolase_composite"/>
</dbReference>
<protein>
    <submittedName>
        <fullName evidence="2">Alpha-D-ribose 1-methylphosphonate 5-triphosphate diphosphatase</fullName>
        <ecNumber evidence="2">3.6.1.63</ecNumber>
    </submittedName>
</protein>
<dbReference type="SUPFAM" id="SSF51338">
    <property type="entry name" value="Composite domain of metallo-dependent hydrolases"/>
    <property type="match status" value="1"/>
</dbReference>
<dbReference type="NCBIfam" id="NF011987">
    <property type="entry name" value="PRK15446.2-3"/>
    <property type="match status" value="1"/>
</dbReference>
<sequence>MTMPNQQIAQSYCLTNARVVTPDSVLEGGVRIEGDRIAAIGSEVTPERGDDVVDADGQYLLPGLIDLHGDDIEGHLQPRNGARMDTALALGAADRSNVAAGITTKYHAIAFENDPDEGRTTELAAELTEAIESADSWMADHRIHVRCEVTQDEAVEAAIRDMQRDAVDLVSVMSHVPGKGQFADVEAFKAYYETSDRHTVEEAERFIEERTSMSNDEIRDRVDRVIEQAHEDGVVTASHDDEDPQEVERLHDSGVDIAEYPITLDTAKRANELGMTTVMGAPNLVRGESQWGNLTSMATIEAGVLDVLCVDYHPMSLLAAPFVETGEPLPDRVARVTKNPADAVGLSDRGRIEEGARADIVLVDTAETPTVTRAFVDGQAVYLAEGDR</sequence>
<organism evidence="2 3">
    <name type="scientific">Halorientalis pallida</name>
    <dbReference type="NCBI Taxonomy" id="2479928"/>
    <lineage>
        <taxon>Archaea</taxon>
        <taxon>Methanobacteriati</taxon>
        <taxon>Methanobacteriota</taxon>
        <taxon>Stenosarchaea group</taxon>
        <taxon>Halobacteria</taxon>
        <taxon>Halobacteriales</taxon>
        <taxon>Haloarculaceae</taxon>
        <taxon>Halorientalis</taxon>
    </lineage>
</organism>
<accession>A0A498KVV6</accession>
<dbReference type="RefSeq" id="WP_129069701.1">
    <property type="nucleotide sequence ID" value="NZ_RDFA01000005.1"/>
</dbReference>
<dbReference type="PIRSF" id="PIRSF038971">
    <property type="entry name" value="PhnM"/>
    <property type="match status" value="1"/>
</dbReference>
<dbReference type="Gene3D" id="3.20.20.140">
    <property type="entry name" value="Metal-dependent hydrolases"/>
    <property type="match status" value="2"/>
</dbReference>
<proteinExistence type="predicted"/>
<gene>
    <name evidence="2" type="ORF">EAF64_14460</name>
</gene>
<dbReference type="Proteomes" id="UP000289691">
    <property type="component" value="Unassembled WGS sequence"/>
</dbReference>
<dbReference type="Pfam" id="PF01979">
    <property type="entry name" value="Amidohydro_1"/>
    <property type="match status" value="1"/>
</dbReference>
<dbReference type="PANTHER" id="PTHR43135:SF3">
    <property type="entry name" value="ALPHA-D-RIBOSE 1-METHYLPHOSPHONATE 5-TRIPHOSPHATE DIPHOSPHATASE"/>
    <property type="match status" value="1"/>
</dbReference>
<dbReference type="PANTHER" id="PTHR43135">
    <property type="entry name" value="ALPHA-D-RIBOSE 1-METHYLPHOSPHONATE 5-TRIPHOSPHATE DIPHOSPHATASE"/>
    <property type="match status" value="1"/>
</dbReference>
<dbReference type="InterPro" id="IPR032466">
    <property type="entry name" value="Metal_Hydrolase"/>
</dbReference>
<name>A0A498KVV6_9EURY</name>
<dbReference type="AlphaFoldDB" id="A0A498KVV6"/>
<dbReference type="SUPFAM" id="SSF51556">
    <property type="entry name" value="Metallo-dependent hydrolases"/>
    <property type="match status" value="1"/>
</dbReference>
<dbReference type="GO" id="GO:0019700">
    <property type="term" value="P:organic phosphonate catabolic process"/>
    <property type="evidence" value="ECO:0007669"/>
    <property type="project" value="InterPro"/>
</dbReference>
<dbReference type="OrthoDB" id="8791at2157"/>
<feature type="domain" description="Amidohydrolase-related" evidence="1">
    <location>
        <begin position="301"/>
        <end position="381"/>
    </location>
</feature>
<dbReference type="InterPro" id="IPR006680">
    <property type="entry name" value="Amidohydro-rel"/>
</dbReference>
<comment type="caution">
    <text evidence="2">The sequence shown here is derived from an EMBL/GenBank/DDBJ whole genome shotgun (WGS) entry which is preliminary data.</text>
</comment>
<dbReference type="NCBIfam" id="NF011984">
    <property type="entry name" value="PRK15446.1-5"/>
    <property type="match status" value="1"/>
</dbReference>
<evidence type="ECO:0000313" key="3">
    <source>
        <dbReference type="Proteomes" id="UP000289691"/>
    </source>
</evidence>